<proteinExistence type="predicted"/>
<dbReference type="Proteomes" id="UP000245762">
    <property type="component" value="Unassembled WGS sequence"/>
</dbReference>
<dbReference type="Gene3D" id="3.30.9.10">
    <property type="entry name" value="D-Amino Acid Oxidase, subunit A, domain 2"/>
    <property type="match status" value="1"/>
</dbReference>
<dbReference type="GO" id="GO:0008115">
    <property type="term" value="F:sarcosine oxidase activity"/>
    <property type="evidence" value="ECO:0007669"/>
    <property type="project" value="TreeGrafter"/>
</dbReference>
<keyword evidence="5" id="KW-1133">Transmembrane helix</keyword>
<keyword evidence="3" id="KW-0274">FAD</keyword>
<dbReference type="PANTHER" id="PTHR10961">
    <property type="entry name" value="PEROXISOMAL SARCOSINE OXIDASE"/>
    <property type="match status" value="1"/>
</dbReference>
<feature type="transmembrane region" description="Helical" evidence="5">
    <location>
        <begin position="6"/>
        <end position="24"/>
    </location>
</feature>
<evidence type="ECO:0000313" key="7">
    <source>
        <dbReference type="EMBL" id="PWL37671.1"/>
    </source>
</evidence>
<evidence type="ECO:0000256" key="5">
    <source>
        <dbReference type="SAM" id="Phobius"/>
    </source>
</evidence>
<feature type="domain" description="FAD dependent oxidoreductase" evidence="6">
    <location>
        <begin position="5"/>
        <end position="363"/>
    </location>
</feature>
<keyword evidence="5" id="KW-0812">Transmembrane</keyword>
<dbReference type="InterPro" id="IPR045170">
    <property type="entry name" value="MTOX"/>
</dbReference>
<dbReference type="EMBL" id="QGEG01000004">
    <property type="protein sequence ID" value="PWL37671.1"/>
    <property type="molecule type" value="Genomic_DNA"/>
</dbReference>
<evidence type="ECO:0000259" key="6">
    <source>
        <dbReference type="Pfam" id="PF01266"/>
    </source>
</evidence>
<keyword evidence="2" id="KW-0285">Flavoprotein</keyword>
<evidence type="ECO:0000256" key="4">
    <source>
        <dbReference type="ARBA" id="ARBA00023002"/>
    </source>
</evidence>
<evidence type="ECO:0000313" key="8">
    <source>
        <dbReference type="Proteomes" id="UP000245762"/>
    </source>
</evidence>
<dbReference type="Pfam" id="PF01266">
    <property type="entry name" value="DAO"/>
    <property type="match status" value="1"/>
</dbReference>
<comment type="caution">
    <text evidence="7">The sequence shown here is derived from an EMBL/GenBank/DDBJ whole genome shotgun (WGS) entry which is preliminary data.</text>
</comment>
<keyword evidence="4" id="KW-0560">Oxidoreductase</keyword>
<dbReference type="RefSeq" id="WP_109664894.1">
    <property type="nucleotide sequence ID" value="NZ_QGEG01000004.1"/>
</dbReference>
<keyword evidence="5" id="KW-0472">Membrane</keyword>
<gene>
    <name evidence="7" type="ORF">DKG77_15340</name>
</gene>
<dbReference type="OrthoDB" id="571248at2"/>
<dbReference type="AlphaFoldDB" id="A0A316KVT5"/>
<evidence type="ECO:0000256" key="2">
    <source>
        <dbReference type="ARBA" id="ARBA00022630"/>
    </source>
</evidence>
<dbReference type="SUPFAM" id="SSF51905">
    <property type="entry name" value="FAD/NAD(P)-binding domain"/>
    <property type="match status" value="1"/>
</dbReference>
<organism evidence="7 8">
    <name type="scientific">Flagellimonas aquimarina</name>
    <dbReference type="NCBI Taxonomy" id="2201895"/>
    <lineage>
        <taxon>Bacteria</taxon>
        <taxon>Pseudomonadati</taxon>
        <taxon>Bacteroidota</taxon>
        <taxon>Flavobacteriia</taxon>
        <taxon>Flavobacteriales</taxon>
        <taxon>Flavobacteriaceae</taxon>
        <taxon>Flagellimonas</taxon>
    </lineage>
</organism>
<dbReference type="PANTHER" id="PTHR10961:SF46">
    <property type="entry name" value="PEROXISOMAL SARCOSINE OXIDASE"/>
    <property type="match status" value="1"/>
</dbReference>
<dbReference type="GO" id="GO:0050660">
    <property type="term" value="F:flavin adenine dinucleotide binding"/>
    <property type="evidence" value="ECO:0007669"/>
    <property type="project" value="InterPro"/>
</dbReference>
<dbReference type="Gene3D" id="3.50.50.60">
    <property type="entry name" value="FAD/NAD(P)-binding domain"/>
    <property type="match status" value="1"/>
</dbReference>
<protein>
    <submittedName>
        <fullName evidence="7">Sarcosine oxidase</fullName>
    </submittedName>
</protein>
<reference evidence="7 8" key="1">
    <citation type="submission" date="2018-05" db="EMBL/GenBank/DDBJ databases">
        <title>Complete genome sequence of Flagellimonas aquimarina ECD12 isolated from seaweed Ecklonia cava.</title>
        <authorList>
            <person name="Choi S."/>
            <person name="Seong C."/>
        </authorList>
    </citation>
    <scope>NUCLEOTIDE SEQUENCE [LARGE SCALE GENOMIC DNA]</scope>
    <source>
        <strain evidence="7 8">ECD12</strain>
    </source>
</reference>
<evidence type="ECO:0000256" key="1">
    <source>
        <dbReference type="ARBA" id="ARBA00001974"/>
    </source>
</evidence>
<keyword evidence="8" id="KW-1185">Reference proteome</keyword>
<accession>A0A316KVT5</accession>
<name>A0A316KVT5_9FLAO</name>
<comment type="cofactor">
    <cofactor evidence="1">
        <name>FAD</name>
        <dbReference type="ChEBI" id="CHEBI:57692"/>
    </cofactor>
</comment>
<dbReference type="InterPro" id="IPR006076">
    <property type="entry name" value="FAD-dep_OxRdtase"/>
</dbReference>
<sequence>MKKYDVLVIGGGIYGITAAVELALRKYNVGLINPDTIPHHMAASTDVTKAVRMEYGSDKEYFNMVEMAIEKWRSWNDFFDEKLYHEVGFLMLCKEKIENEKHTFEKHSYENLIAAGYAPDRLDAKGIRERFPAVNTLEYIDANFNRKAGYADSALTVQKLADYAKSLGVAIHEGQTASSFEIDRGRLTAVKTKEGETFQCGHALVAAGVHTPILLPELQPYMKSTGHPVFWLRPENPTNFTPPHFSVFTADISNSGWYGFPYLHKHGIVKIAKHSNGTPVHPEKDDRQITDAEVADMRSFVKTTFPELTNAPLVYTRRCLYIDTLDGHFWIDNHPDIKGLSVSTGGSGHGLKMAPLLGAMAADVIEEKSHRFSKRHRWRHLTTDTSQVEEARYVINRKL</sequence>
<dbReference type="SUPFAM" id="SSF54373">
    <property type="entry name" value="FAD-linked reductases, C-terminal domain"/>
    <property type="match status" value="1"/>
</dbReference>
<dbReference type="InterPro" id="IPR036188">
    <property type="entry name" value="FAD/NAD-bd_sf"/>
</dbReference>
<evidence type="ECO:0000256" key="3">
    <source>
        <dbReference type="ARBA" id="ARBA00022827"/>
    </source>
</evidence>